<dbReference type="InterPro" id="IPR024466">
    <property type="entry name" value="CHP02679_N"/>
</dbReference>
<sequence length="417" mass="43825">MTTTIPQGIKDWARLLGPTAVLDTVHIRARRGYRTETGTLTGVALTAEQRREVALMLGTRWELSGKPVRLQDLAARLAEHHLTVLGLVEALHGEQIEPDKAHRSRAQAEAAAERDRAAAHLTEAGVAADVAGRWLLDAGLPRPGSGELQTLAEQTATVLVELRGTGSGTRLAQLAADTLHDAHALDADRQLGRGVARLLALLHDLPRPQRAGRAWRAAWAAAGVMCDGVSSRVLVLNLPLTGDSPAARLCATASGEPVWLTLRSLRGNWTTSASDVFVCENPTIAEAAADALGADCPPLVCTDGIASGAALDLLAGLAAAGCPIHARADFDPAGFTIADQVLSVAPSARSWRFDARTYAGECGLSGHHDAPVDLATAAGGLRNVHDLTRIAVHEERVLALLMADLAAVARSVDQQPQ</sequence>
<feature type="domain" description="Conserved hypothetical protein CHP02679 N terminus" evidence="2">
    <location>
        <begin position="37"/>
        <end position="239"/>
    </location>
</feature>
<evidence type="ECO:0000259" key="1">
    <source>
        <dbReference type="Pfam" id="PF09664"/>
    </source>
</evidence>
<evidence type="ECO:0000313" key="4">
    <source>
        <dbReference type="Proteomes" id="UP001271792"/>
    </source>
</evidence>
<reference evidence="3 4" key="1">
    <citation type="submission" date="2023-11" db="EMBL/GenBank/DDBJ databases">
        <title>Lentzea sokolovensis, sp. nov., Lentzea kristufkii, sp. nov., and Lentzea miocenensis, sp. nov., rare actinobacteria from Sokolov Coal Basin, Miocene lacustrine sediment, Czech Republic.</title>
        <authorList>
            <person name="Lara A."/>
            <person name="Kotroba L."/>
            <person name="Nouioui I."/>
            <person name="Neumann-Schaal M."/>
            <person name="Mast Y."/>
            <person name="Chronakova A."/>
        </authorList>
    </citation>
    <scope>NUCLEOTIDE SEQUENCE [LARGE SCALE GENOMIC DNA]</scope>
    <source>
        <strain evidence="3 4">BCCO 10_0798</strain>
    </source>
</reference>
<keyword evidence="4" id="KW-1185">Reference proteome</keyword>
<dbReference type="Pfam" id="PF11796">
    <property type="entry name" value="DUF3323"/>
    <property type="match status" value="1"/>
</dbReference>
<organism evidence="3 4">
    <name type="scientific">Lentzea kristufekii</name>
    <dbReference type="NCBI Taxonomy" id="3095430"/>
    <lineage>
        <taxon>Bacteria</taxon>
        <taxon>Bacillati</taxon>
        <taxon>Actinomycetota</taxon>
        <taxon>Actinomycetes</taxon>
        <taxon>Pseudonocardiales</taxon>
        <taxon>Pseudonocardiaceae</taxon>
        <taxon>Lentzea</taxon>
    </lineage>
</organism>
<comment type="caution">
    <text evidence="3">The sequence shown here is derived from an EMBL/GenBank/DDBJ whole genome shotgun (WGS) entry which is preliminary data.</text>
</comment>
<dbReference type="Pfam" id="PF09664">
    <property type="entry name" value="DUF2399"/>
    <property type="match status" value="1"/>
</dbReference>
<proteinExistence type="predicted"/>
<feature type="domain" description="DUF2399" evidence="1">
    <location>
        <begin position="262"/>
        <end position="405"/>
    </location>
</feature>
<dbReference type="InterPro" id="IPR024465">
    <property type="entry name" value="DUF2399"/>
</dbReference>
<evidence type="ECO:0000259" key="2">
    <source>
        <dbReference type="Pfam" id="PF11796"/>
    </source>
</evidence>
<protein>
    <submittedName>
        <fullName evidence="3">DUF2399 domain-containing protein</fullName>
    </submittedName>
</protein>
<dbReference type="EMBL" id="JAXAVV010000016">
    <property type="protein sequence ID" value="MDX8053538.1"/>
    <property type="molecule type" value="Genomic_DNA"/>
</dbReference>
<gene>
    <name evidence="3" type="ORF">SK571_29555</name>
</gene>
<accession>A0ABU4TYZ0</accession>
<dbReference type="RefSeq" id="WP_319987353.1">
    <property type="nucleotide sequence ID" value="NZ_JAXAVV010000016.1"/>
</dbReference>
<dbReference type="Proteomes" id="UP001271792">
    <property type="component" value="Unassembled WGS sequence"/>
</dbReference>
<evidence type="ECO:0000313" key="3">
    <source>
        <dbReference type="EMBL" id="MDX8053538.1"/>
    </source>
</evidence>
<name>A0ABU4TYZ0_9PSEU</name>